<evidence type="ECO:0008006" key="5">
    <source>
        <dbReference type="Google" id="ProtNLM"/>
    </source>
</evidence>
<evidence type="ECO:0000313" key="4">
    <source>
        <dbReference type="Proteomes" id="UP000740926"/>
    </source>
</evidence>
<evidence type="ECO:0000313" key="3">
    <source>
        <dbReference type="EMBL" id="KAG1540240.1"/>
    </source>
</evidence>
<accession>A0A9P7C878</accession>
<feature type="compositionally biased region" description="Polar residues" evidence="1">
    <location>
        <begin position="69"/>
        <end position="81"/>
    </location>
</feature>
<gene>
    <name evidence="3" type="ORF">G6F50_014391</name>
</gene>
<feature type="chain" id="PRO_5040216225" description="Phosphatidylglycerol/phosphatidylinositol transfer protein" evidence="2">
    <location>
        <begin position="25"/>
        <end position="190"/>
    </location>
</feature>
<keyword evidence="2" id="KW-0732">Signal</keyword>
<sequence>MTMPYVLRAAPLLAGLCLATSCAAKQPVADVLDRACAAVSIDDRIELLPLEGKHVSACPPGDDEGCPYSGQQGKTSLSDTPDLNKDGRKDAILTYFGSSYGDIDVTDKLVLAQCKDGTYIRLLEGKFTTLSAPAMPHAVWPELEATRNCPQGHGGAVRTEKIRLTFDSKAAQYRGPAGLNLAAACPAQGD</sequence>
<feature type="region of interest" description="Disordered" evidence="1">
    <location>
        <begin position="61"/>
        <end position="83"/>
    </location>
</feature>
<evidence type="ECO:0000256" key="1">
    <source>
        <dbReference type="SAM" id="MobiDB-lite"/>
    </source>
</evidence>
<proteinExistence type="predicted"/>
<dbReference type="EMBL" id="JAANIU010006788">
    <property type="protein sequence ID" value="KAG1540240.1"/>
    <property type="molecule type" value="Genomic_DNA"/>
</dbReference>
<evidence type="ECO:0000256" key="2">
    <source>
        <dbReference type="SAM" id="SignalP"/>
    </source>
</evidence>
<protein>
    <recommendedName>
        <fullName evidence="5">Phosphatidylglycerol/phosphatidylinositol transfer protein</fullName>
    </recommendedName>
</protein>
<dbReference type="AlphaFoldDB" id="A0A9P7C878"/>
<name>A0A9P7C878_9FUNG</name>
<feature type="signal peptide" evidence="2">
    <location>
        <begin position="1"/>
        <end position="24"/>
    </location>
</feature>
<keyword evidence="4" id="KW-1185">Reference proteome</keyword>
<comment type="caution">
    <text evidence="3">The sequence shown here is derived from an EMBL/GenBank/DDBJ whole genome shotgun (WGS) entry which is preliminary data.</text>
</comment>
<reference evidence="3 4" key="1">
    <citation type="journal article" date="2020" name="Microb. Genom.">
        <title>Genetic diversity of clinical and environmental Mucorales isolates obtained from an investigation of mucormycosis cases among solid organ transplant recipients.</title>
        <authorList>
            <person name="Nguyen M.H."/>
            <person name="Kaul D."/>
            <person name="Muto C."/>
            <person name="Cheng S.J."/>
            <person name="Richter R.A."/>
            <person name="Bruno V.M."/>
            <person name="Liu G."/>
            <person name="Beyhan S."/>
            <person name="Sundermann A.J."/>
            <person name="Mounaud S."/>
            <person name="Pasculle A.W."/>
            <person name="Nierman W.C."/>
            <person name="Driscoll E."/>
            <person name="Cumbie R."/>
            <person name="Clancy C.J."/>
            <person name="Dupont C.L."/>
        </authorList>
    </citation>
    <scope>NUCLEOTIDE SEQUENCE [LARGE SCALE GENOMIC DNA]</scope>
    <source>
        <strain evidence="3 4">GL24</strain>
    </source>
</reference>
<dbReference type="Proteomes" id="UP000740926">
    <property type="component" value="Unassembled WGS sequence"/>
</dbReference>
<organism evidence="3 4">
    <name type="scientific">Rhizopus delemar</name>
    <dbReference type="NCBI Taxonomy" id="936053"/>
    <lineage>
        <taxon>Eukaryota</taxon>
        <taxon>Fungi</taxon>
        <taxon>Fungi incertae sedis</taxon>
        <taxon>Mucoromycota</taxon>
        <taxon>Mucoromycotina</taxon>
        <taxon>Mucoromycetes</taxon>
        <taxon>Mucorales</taxon>
        <taxon>Mucorineae</taxon>
        <taxon>Rhizopodaceae</taxon>
        <taxon>Rhizopus</taxon>
    </lineage>
</organism>